<keyword evidence="2" id="KW-1185">Reference proteome</keyword>
<organism evidence="1 2">
    <name type="scientific">Rubroshorea leprosula</name>
    <dbReference type="NCBI Taxonomy" id="152421"/>
    <lineage>
        <taxon>Eukaryota</taxon>
        <taxon>Viridiplantae</taxon>
        <taxon>Streptophyta</taxon>
        <taxon>Embryophyta</taxon>
        <taxon>Tracheophyta</taxon>
        <taxon>Spermatophyta</taxon>
        <taxon>Magnoliopsida</taxon>
        <taxon>eudicotyledons</taxon>
        <taxon>Gunneridae</taxon>
        <taxon>Pentapetalae</taxon>
        <taxon>rosids</taxon>
        <taxon>malvids</taxon>
        <taxon>Malvales</taxon>
        <taxon>Dipterocarpaceae</taxon>
        <taxon>Rubroshorea</taxon>
    </lineage>
</organism>
<evidence type="ECO:0000313" key="1">
    <source>
        <dbReference type="EMBL" id="GKV52775.1"/>
    </source>
</evidence>
<comment type="caution">
    <text evidence="1">The sequence shown here is derived from an EMBL/GenBank/DDBJ whole genome shotgun (WGS) entry which is preliminary data.</text>
</comment>
<reference evidence="1 2" key="1">
    <citation type="journal article" date="2021" name="Commun. Biol.">
        <title>The genome of Shorea leprosula (Dipterocarpaceae) highlights the ecological relevance of drought in aseasonal tropical rainforests.</title>
        <authorList>
            <person name="Ng K.K.S."/>
            <person name="Kobayashi M.J."/>
            <person name="Fawcett J.A."/>
            <person name="Hatakeyama M."/>
            <person name="Paape T."/>
            <person name="Ng C.H."/>
            <person name="Ang C.C."/>
            <person name="Tnah L.H."/>
            <person name="Lee C.T."/>
            <person name="Nishiyama T."/>
            <person name="Sese J."/>
            <person name="O'Brien M.J."/>
            <person name="Copetti D."/>
            <person name="Mohd Noor M.I."/>
            <person name="Ong R.C."/>
            <person name="Putra M."/>
            <person name="Sireger I.Z."/>
            <person name="Indrioko S."/>
            <person name="Kosugi Y."/>
            <person name="Izuno A."/>
            <person name="Isagi Y."/>
            <person name="Lee S.L."/>
            <person name="Shimizu K.K."/>
        </authorList>
    </citation>
    <scope>NUCLEOTIDE SEQUENCE [LARGE SCALE GENOMIC DNA]</scope>
    <source>
        <strain evidence="1">214</strain>
    </source>
</reference>
<dbReference type="AlphaFoldDB" id="A0AAV5MTA1"/>
<dbReference type="Proteomes" id="UP001054252">
    <property type="component" value="Unassembled WGS sequence"/>
</dbReference>
<accession>A0AAV5MTA1</accession>
<protein>
    <submittedName>
        <fullName evidence="1">Uncharacterized protein</fullName>
    </submittedName>
</protein>
<sequence length="45" mass="5210">MGVDCQVIYTNSSCDVLHLLMTTNQSFKHLGTWLRVLTLQLLIRF</sequence>
<name>A0AAV5MTA1_9ROSI</name>
<evidence type="ECO:0000313" key="2">
    <source>
        <dbReference type="Proteomes" id="UP001054252"/>
    </source>
</evidence>
<dbReference type="EMBL" id="BPVZ01000851">
    <property type="protein sequence ID" value="GKV52775.1"/>
    <property type="molecule type" value="Genomic_DNA"/>
</dbReference>
<proteinExistence type="predicted"/>
<gene>
    <name evidence="1" type="ORF">SLEP1_g59340</name>
</gene>